<reference evidence="2" key="1">
    <citation type="submission" date="2016-10" db="EMBL/GenBank/DDBJ databases">
        <authorList>
            <person name="Varghese N."/>
            <person name="Submissions S."/>
        </authorList>
    </citation>
    <scope>NUCLEOTIDE SEQUENCE [LARGE SCALE GENOMIC DNA]</scope>
    <source>
        <strain evidence="2">CGMCC 4.3525</strain>
    </source>
</reference>
<organism evidence="1 2">
    <name type="scientific">Lentzea xinjiangensis</name>
    <dbReference type="NCBI Taxonomy" id="402600"/>
    <lineage>
        <taxon>Bacteria</taxon>
        <taxon>Bacillati</taxon>
        <taxon>Actinomycetota</taxon>
        <taxon>Actinomycetes</taxon>
        <taxon>Pseudonocardiales</taxon>
        <taxon>Pseudonocardiaceae</taxon>
        <taxon>Lentzea</taxon>
    </lineage>
</organism>
<dbReference type="AlphaFoldDB" id="A0A1H9UGY3"/>
<protein>
    <submittedName>
        <fullName evidence="1">Uncharacterized protein</fullName>
    </submittedName>
</protein>
<sequence>MVPRLNAIAPLSGSQTPISPPACSWRFQDHGRSSQCACPAKYFAAVHRKIQLRSVSWSPLRSSATDLIVAPGRDRWSATASTRNFGG</sequence>
<accession>A0A1H9UGY3</accession>
<keyword evidence="2" id="KW-1185">Reference proteome</keyword>
<dbReference type="EMBL" id="FOFR01000021">
    <property type="protein sequence ID" value="SES08696.1"/>
    <property type="molecule type" value="Genomic_DNA"/>
</dbReference>
<evidence type="ECO:0000313" key="2">
    <source>
        <dbReference type="Proteomes" id="UP000199352"/>
    </source>
</evidence>
<dbReference type="Proteomes" id="UP000199352">
    <property type="component" value="Unassembled WGS sequence"/>
</dbReference>
<gene>
    <name evidence="1" type="ORF">SAMN05216188_121112</name>
</gene>
<name>A0A1H9UGY3_9PSEU</name>
<proteinExistence type="predicted"/>
<evidence type="ECO:0000313" key="1">
    <source>
        <dbReference type="EMBL" id="SES08696.1"/>
    </source>
</evidence>